<dbReference type="EMBL" id="JAGPNK010000003">
    <property type="protein sequence ID" value="KAH7324544.1"/>
    <property type="molecule type" value="Genomic_DNA"/>
</dbReference>
<accession>A0A8K0WUB1</accession>
<name>A0A8K0WUB1_9HYPO</name>
<sequence length="258" mass="28990">MSQSQPTREAVLAALATYRTHVASINRRAMEQLIPRVEAASVDDPETWDSPEEEEEARLDYVLHILGGQTEPPIEQPSDILAKWDLILKDEAYRSGILQGLEAFDCPTGEWEFPQDFQVIMDEVDSLEGAGWYQTRDQGAFVFWTGWGAHNSSDETADDFAEKVQSGETILEETTGLEDYNVAGGWELGGGNEASVYAVYSQLKEAEDCEWSWRYVASLGQFGDEVFNDMVGVLNWYKDQNIPGKDEIEVDGRVVFQL</sequence>
<keyword evidence="2" id="KW-1185">Reference proteome</keyword>
<protein>
    <submittedName>
        <fullName evidence="1">Uncharacterized protein</fullName>
    </submittedName>
</protein>
<evidence type="ECO:0000313" key="2">
    <source>
        <dbReference type="Proteomes" id="UP000813444"/>
    </source>
</evidence>
<proteinExistence type="predicted"/>
<gene>
    <name evidence="1" type="ORF">B0I35DRAFT_509273</name>
</gene>
<dbReference type="AlphaFoldDB" id="A0A8K0WUB1"/>
<dbReference type="Proteomes" id="UP000813444">
    <property type="component" value="Unassembled WGS sequence"/>
</dbReference>
<comment type="caution">
    <text evidence="1">The sequence shown here is derived from an EMBL/GenBank/DDBJ whole genome shotgun (WGS) entry which is preliminary data.</text>
</comment>
<evidence type="ECO:0000313" key="1">
    <source>
        <dbReference type="EMBL" id="KAH7324544.1"/>
    </source>
</evidence>
<reference evidence="1" key="1">
    <citation type="journal article" date="2021" name="Nat. Commun.">
        <title>Genetic determinants of endophytism in the Arabidopsis root mycobiome.</title>
        <authorList>
            <person name="Mesny F."/>
            <person name="Miyauchi S."/>
            <person name="Thiergart T."/>
            <person name="Pickel B."/>
            <person name="Atanasova L."/>
            <person name="Karlsson M."/>
            <person name="Huettel B."/>
            <person name="Barry K.W."/>
            <person name="Haridas S."/>
            <person name="Chen C."/>
            <person name="Bauer D."/>
            <person name="Andreopoulos W."/>
            <person name="Pangilinan J."/>
            <person name="LaButti K."/>
            <person name="Riley R."/>
            <person name="Lipzen A."/>
            <person name="Clum A."/>
            <person name="Drula E."/>
            <person name="Henrissat B."/>
            <person name="Kohler A."/>
            <person name="Grigoriev I.V."/>
            <person name="Martin F.M."/>
            <person name="Hacquard S."/>
        </authorList>
    </citation>
    <scope>NUCLEOTIDE SEQUENCE</scope>
    <source>
        <strain evidence="1">MPI-CAGE-CH-0235</strain>
    </source>
</reference>
<dbReference type="OrthoDB" id="5031535at2759"/>
<organism evidence="1 2">
    <name type="scientific">Stachybotrys elegans</name>
    <dbReference type="NCBI Taxonomy" id="80388"/>
    <lineage>
        <taxon>Eukaryota</taxon>
        <taxon>Fungi</taxon>
        <taxon>Dikarya</taxon>
        <taxon>Ascomycota</taxon>
        <taxon>Pezizomycotina</taxon>
        <taxon>Sordariomycetes</taxon>
        <taxon>Hypocreomycetidae</taxon>
        <taxon>Hypocreales</taxon>
        <taxon>Stachybotryaceae</taxon>
        <taxon>Stachybotrys</taxon>
    </lineage>
</organism>